<proteinExistence type="predicted"/>
<sequence length="253" mass="26804">MTNAPLMLTPRQAAERLGIGLGTLRKHAATWEALAGEPLPRGEHLERLWPESVVTLLGEALVAVHCREAASVEGALGALYRPAAPLSIPPLDVSETLRQFIRDEVRAVIREEIGVILTALSSTPTTMANTDAVRLAVREELNILLVRPGALESAARQAPEAPVGAERDKSTPVGPAAPSRPSGGPALRPRFAGRSGALLTHLENGCELVSGGGMFRVMLAGQVVQSYAPSVARRVLEVPGLLRQIGPDRWALA</sequence>
<name>A0ABQ2H110_9DEIO</name>
<evidence type="ECO:0000313" key="2">
    <source>
        <dbReference type="EMBL" id="GGM21871.1"/>
    </source>
</evidence>
<evidence type="ECO:0000313" key="3">
    <source>
        <dbReference type="Proteomes" id="UP000661918"/>
    </source>
</evidence>
<organism evidence="2 3">
    <name type="scientific">Deinococcus aerophilus</name>
    <dbReference type="NCBI Taxonomy" id="522488"/>
    <lineage>
        <taxon>Bacteria</taxon>
        <taxon>Thermotogati</taxon>
        <taxon>Deinococcota</taxon>
        <taxon>Deinococci</taxon>
        <taxon>Deinococcales</taxon>
        <taxon>Deinococcaceae</taxon>
        <taxon>Deinococcus</taxon>
    </lineage>
</organism>
<reference evidence="3" key="1">
    <citation type="journal article" date="2019" name="Int. J. Syst. Evol. Microbiol.">
        <title>The Global Catalogue of Microorganisms (GCM) 10K type strain sequencing project: providing services to taxonomists for standard genome sequencing and annotation.</title>
        <authorList>
            <consortium name="The Broad Institute Genomics Platform"/>
            <consortium name="The Broad Institute Genome Sequencing Center for Infectious Disease"/>
            <person name="Wu L."/>
            <person name="Ma J."/>
        </authorList>
    </citation>
    <scope>NUCLEOTIDE SEQUENCE [LARGE SCALE GENOMIC DNA]</scope>
    <source>
        <strain evidence="3">JCM 15443</strain>
    </source>
</reference>
<dbReference type="EMBL" id="BMOM01000054">
    <property type="protein sequence ID" value="GGM21871.1"/>
    <property type="molecule type" value="Genomic_DNA"/>
</dbReference>
<dbReference type="Proteomes" id="UP000661918">
    <property type="component" value="Unassembled WGS sequence"/>
</dbReference>
<gene>
    <name evidence="2" type="ORF">GCM10010841_32180</name>
</gene>
<dbReference type="RefSeq" id="WP_188905374.1">
    <property type="nucleotide sequence ID" value="NZ_BMOM01000054.1"/>
</dbReference>
<keyword evidence="3" id="KW-1185">Reference proteome</keyword>
<evidence type="ECO:0000256" key="1">
    <source>
        <dbReference type="SAM" id="MobiDB-lite"/>
    </source>
</evidence>
<feature type="region of interest" description="Disordered" evidence="1">
    <location>
        <begin position="155"/>
        <end position="190"/>
    </location>
</feature>
<feature type="compositionally biased region" description="Low complexity" evidence="1">
    <location>
        <begin position="172"/>
        <end position="186"/>
    </location>
</feature>
<evidence type="ECO:0008006" key="4">
    <source>
        <dbReference type="Google" id="ProtNLM"/>
    </source>
</evidence>
<protein>
    <recommendedName>
        <fullName evidence="4">DNA-binding protein</fullName>
    </recommendedName>
</protein>
<comment type="caution">
    <text evidence="2">The sequence shown here is derived from an EMBL/GenBank/DDBJ whole genome shotgun (WGS) entry which is preliminary data.</text>
</comment>
<accession>A0ABQ2H110</accession>